<dbReference type="PANTHER" id="PTHR10572">
    <property type="entry name" value="3-HYDROXY-3-METHYLGLUTARYL-COENZYME A REDUCTASE"/>
    <property type="match status" value="1"/>
</dbReference>
<dbReference type="NCBIfam" id="TIGR00532">
    <property type="entry name" value="HMG_CoA_R_NAD"/>
    <property type="match status" value="1"/>
</dbReference>
<reference evidence="5" key="1">
    <citation type="journal article" date="2019" name="Int. J. Syst. Evol. Microbiol.">
        <title>The Global Catalogue of Microorganisms (GCM) 10K type strain sequencing project: providing services to taxonomists for standard genome sequencing and annotation.</title>
        <authorList>
            <consortium name="The Broad Institute Genomics Platform"/>
            <consortium name="The Broad Institute Genome Sequencing Center for Infectious Disease"/>
            <person name="Wu L."/>
            <person name="Ma J."/>
        </authorList>
    </citation>
    <scope>NUCLEOTIDE SEQUENCE [LARGE SCALE GENOMIC DNA]</scope>
    <source>
        <strain evidence="5">DT92</strain>
    </source>
</reference>
<comment type="catalytic activity">
    <reaction evidence="3">
        <text>(R)-mevalonate + 2 NAD(+) + CoA = (3S)-3-hydroxy-3-methylglutaryl-CoA + 2 NADH + 2 H(+)</text>
        <dbReference type="Rhea" id="RHEA:14833"/>
        <dbReference type="ChEBI" id="CHEBI:15378"/>
        <dbReference type="ChEBI" id="CHEBI:36464"/>
        <dbReference type="ChEBI" id="CHEBI:43074"/>
        <dbReference type="ChEBI" id="CHEBI:57287"/>
        <dbReference type="ChEBI" id="CHEBI:57540"/>
        <dbReference type="ChEBI" id="CHEBI:57945"/>
        <dbReference type="EC" id="1.1.1.88"/>
    </reaction>
</comment>
<evidence type="ECO:0000256" key="2">
    <source>
        <dbReference type="ARBA" id="ARBA00023002"/>
    </source>
</evidence>
<dbReference type="InterPro" id="IPR002202">
    <property type="entry name" value="HMG_CoA_Rdtase"/>
</dbReference>
<dbReference type="EMBL" id="JBHUHY010000031">
    <property type="protein sequence ID" value="MFD2188776.1"/>
    <property type="molecule type" value="Genomic_DNA"/>
</dbReference>
<dbReference type="Proteomes" id="UP001597344">
    <property type="component" value="Unassembled WGS sequence"/>
</dbReference>
<keyword evidence="2 3" id="KW-0560">Oxidoreductase</keyword>
<organism evidence="4 5">
    <name type="scientific">Aquimarina celericrescens</name>
    <dbReference type="NCBI Taxonomy" id="1964542"/>
    <lineage>
        <taxon>Bacteria</taxon>
        <taxon>Pseudomonadati</taxon>
        <taxon>Bacteroidota</taxon>
        <taxon>Flavobacteriia</taxon>
        <taxon>Flavobacteriales</taxon>
        <taxon>Flavobacteriaceae</taxon>
        <taxon>Aquimarina</taxon>
    </lineage>
</organism>
<dbReference type="SUPFAM" id="SSF56542">
    <property type="entry name" value="Substrate-binding domain of HMG-CoA reductase"/>
    <property type="match status" value="1"/>
</dbReference>
<evidence type="ECO:0000256" key="1">
    <source>
        <dbReference type="ARBA" id="ARBA00007661"/>
    </source>
</evidence>
<comment type="similarity">
    <text evidence="1 3">Belongs to the HMG-CoA reductase family.</text>
</comment>
<dbReference type="EC" id="1.1.1.88" evidence="3"/>
<dbReference type="InterPro" id="IPR009023">
    <property type="entry name" value="HMG_CoA_Rdtase_NAD(P)-bd_sf"/>
</dbReference>
<evidence type="ECO:0000313" key="5">
    <source>
        <dbReference type="Proteomes" id="UP001597344"/>
    </source>
</evidence>
<dbReference type="InterPro" id="IPR004553">
    <property type="entry name" value="HMG_CoA_Rdtase_bac-typ"/>
</dbReference>
<gene>
    <name evidence="4" type="ORF">ACFSJT_18385</name>
</gene>
<comment type="pathway">
    <text evidence="3">Metabolic intermediate metabolism; (R)-mevalonate degradation; (S)-3-hydroxy-3-methylglutaryl-CoA from (R)-mevalonate: step 1/1.</text>
</comment>
<accession>A0ABW5B1D4</accession>
<dbReference type="CDD" id="cd00644">
    <property type="entry name" value="HMG-CoA_reductase_classII"/>
    <property type="match status" value="1"/>
</dbReference>
<dbReference type="Gene3D" id="3.90.770.10">
    <property type="entry name" value="3-hydroxy-3-methylglutaryl-coenzyme A Reductase, Chain A, domain 2"/>
    <property type="match status" value="2"/>
</dbReference>
<dbReference type="PRINTS" id="PR00071">
    <property type="entry name" value="HMGCOARDTASE"/>
</dbReference>
<sequence length="439" mass="48845">MAPVVSGFSKLSKADKIKWLAEHHFGNDATATDTLVTYWNSNEQLQQLHDEFTENTISNYYLPFSVAPNFLINDKRYTLPMTIEESSVVAAASKAAKFWQRRGGFKAEVLSTIKVGQVHFSYHGNPEKLLLFFSKIKSKLMSSASHITKNMEKRGGGVKEIELRDKTAEIENYYQLHCTFETADAMGANFINSCLEQFAKTFVAEAQEYDNFSDSEKKIEIIMSILSNYVPECLVTASVSCFVNELPSTSELSANEYAKKFVRAVNIAEIEPYRAVTHNKGIMNGVDAVVLATGNDFRAIEAGAHAYASRNGKYRSLTHAEIKNDVFSFSIEIPLALGTVGGLTNLHPLVKLALELLGKPNAKKLMEITAVAGLAQNFAAINSLITTGIQQGHMKMHLMNILNQFEATENEKEQLIKYFKTNTVTHSEVVTQIEKLRAS</sequence>
<dbReference type="PANTHER" id="PTHR10572:SF24">
    <property type="entry name" value="3-HYDROXY-3-METHYLGLUTARYL-COENZYME A REDUCTASE"/>
    <property type="match status" value="1"/>
</dbReference>
<comment type="caution">
    <text evidence="4">The sequence shown here is derived from an EMBL/GenBank/DDBJ whole genome shotgun (WGS) entry which is preliminary data.</text>
</comment>
<dbReference type="SUPFAM" id="SSF55035">
    <property type="entry name" value="NAD-binding domain of HMG-CoA reductase"/>
    <property type="match status" value="1"/>
</dbReference>
<name>A0ABW5B1D4_9FLAO</name>
<dbReference type="RefSeq" id="WP_378321836.1">
    <property type="nucleotide sequence ID" value="NZ_JBHUHY010000031.1"/>
</dbReference>
<protein>
    <recommendedName>
        <fullName evidence="3">3-hydroxy-3-methylglutaryl coenzyme A reductase</fullName>
        <shortName evidence="3">HMG-CoA reductase</shortName>
        <ecNumber evidence="3">1.1.1.88</ecNumber>
    </recommendedName>
</protein>
<dbReference type="GO" id="GO:0140643">
    <property type="term" value="F:hydroxymethylglutaryl-CoA reductase (NADH) activity"/>
    <property type="evidence" value="ECO:0007669"/>
    <property type="project" value="UniProtKB-EC"/>
</dbReference>
<keyword evidence="3" id="KW-0520">NAD</keyword>
<dbReference type="Gene3D" id="1.10.8.660">
    <property type="match status" value="1"/>
</dbReference>
<dbReference type="InterPro" id="IPR023076">
    <property type="entry name" value="HMG_CoA_Rdtase_CS"/>
</dbReference>
<dbReference type="InterPro" id="IPR023074">
    <property type="entry name" value="HMG_CoA_Rdtase_cat_sf"/>
</dbReference>
<evidence type="ECO:0000313" key="4">
    <source>
        <dbReference type="EMBL" id="MFD2188776.1"/>
    </source>
</evidence>
<dbReference type="Pfam" id="PF00368">
    <property type="entry name" value="HMG-CoA_red"/>
    <property type="match status" value="1"/>
</dbReference>
<dbReference type="PROSITE" id="PS50065">
    <property type="entry name" value="HMG_COA_REDUCTASE_4"/>
    <property type="match status" value="1"/>
</dbReference>
<proteinExistence type="inferred from homology"/>
<keyword evidence="5" id="KW-1185">Reference proteome</keyword>
<dbReference type="PROSITE" id="PS00066">
    <property type="entry name" value="HMG_COA_REDUCTASE_1"/>
    <property type="match status" value="1"/>
</dbReference>
<evidence type="ECO:0000256" key="3">
    <source>
        <dbReference type="RuleBase" id="RU361219"/>
    </source>
</evidence>
<dbReference type="InterPro" id="IPR009029">
    <property type="entry name" value="HMG_CoA_Rdtase_sub-bd_dom_sf"/>
</dbReference>